<organism evidence="3 4">
    <name type="scientific">Candidatus Cetobacterium colombiensis</name>
    <dbReference type="NCBI Taxonomy" id="3073100"/>
    <lineage>
        <taxon>Bacteria</taxon>
        <taxon>Fusobacteriati</taxon>
        <taxon>Fusobacteriota</taxon>
        <taxon>Fusobacteriia</taxon>
        <taxon>Fusobacteriales</taxon>
        <taxon>Fusobacteriaceae</taxon>
        <taxon>Cetobacterium</taxon>
    </lineage>
</organism>
<dbReference type="EMBL" id="JAVIKH010000025">
    <property type="protein sequence ID" value="MDX8337229.1"/>
    <property type="molecule type" value="Genomic_DNA"/>
</dbReference>
<evidence type="ECO:0000259" key="2">
    <source>
        <dbReference type="PROSITE" id="PS51459"/>
    </source>
</evidence>
<sequence length="281" mass="33161">MSWWKNYKEDFILMLEYIESIKKRSDLTPFFKDYRTETMIRMVFESNTIENEGLDLTGTKRLFSEIFQPSFIKFESSKPTYKKDIDITKSIIEDIKKLTENLDITDFNDNKLVIYKDKKKEFITTLNHLTLISAIDIIFRKSENKAIDYNNLFNSENLKDFHNILSKGLDNNNNGLPGEYRIDGACIDMDTIFLQPSLISEAVEKSIRDLLVKLKSGSNIYLETMLFVAKFIKIHPFGDCNGRLFRIILNLSFLYSDVPFYLIFRSNSRDKKRYDRTFRII</sequence>
<dbReference type="SUPFAM" id="SSF140931">
    <property type="entry name" value="Fic-like"/>
    <property type="match status" value="1"/>
</dbReference>
<dbReference type="InterPro" id="IPR040198">
    <property type="entry name" value="Fido_containing"/>
</dbReference>
<evidence type="ECO:0000313" key="4">
    <source>
        <dbReference type="Proteomes" id="UP001279681"/>
    </source>
</evidence>
<keyword evidence="1" id="KW-0812">Transmembrane</keyword>
<dbReference type="PROSITE" id="PS51459">
    <property type="entry name" value="FIDO"/>
    <property type="match status" value="1"/>
</dbReference>
<protein>
    <submittedName>
        <fullName evidence="3">Fic family protein</fullName>
    </submittedName>
</protein>
<feature type="domain" description="Fido" evidence="2">
    <location>
        <begin position="153"/>
        <end position="281"/>
    </location>
</feature>
<dbReference type="PANTHER" id="PTHR13504">
    <property type="entry name" value="FIDO DOMAIN-CONTAINING PROTEIN DDB_G0283145"/>
    <property type="match status" value="1"/>
</dbReference>
<dbReference type="InterPro" id="IPR003812">
    <property type="entry name" value="Fido"/>
</dbReference>
<dbReference type="Gene3D" id="1.10.3290.10">
    <property type="entry name" value="Fido-like domain"/>
    <property type="match status" value="1"/>
</dbReference>
<dbReference type="InterPro" id="IPR036597">
    <property type="entry name" value="Fido-like_dom_sf"/>
</dbReference>
<keyword evidence="1" id="KW-0472">Membrane</keyword>
<comment type="caution">
    <text evidence="3">The sequence shown here is derived from an EMBL/GenBank/DDBJ whole genome shotgun (WGS) entry which is preliminary data.</text>
</comment>
<name>A0ABU4WCH1_9FUSO</name>
<dbReference type="PANTHER" id="PTHR13504:SF38">
    <property type="entry name" value="FIDO DOMAIN-CONTAINING PROTEIN"/>
    <property type="match status" value="1"/>
</dbReference>
<keyword evidence="1" id="KW-1133">Transmembrane helix</keyword>
<gene>
    <name evidence="3" type="ORF">RFV38_12120</name>
</gene>
<keyword evidence="4" id="KW-1185">Reference proteome</keyword>
<accession>A0ABU4WCH1</accession>
<dbReference type="Proteomes" id="UP001279681">
    <property type="component" value="Unassembled WGS sequence"/>
</dbReference>
<evidence type="ECO:0000256" key="1">
    <source>
        <dbReference type="SAM" id="Phobius"/>
    </source>
</evidence>
<evidence type="ECO:0000313" key="3">
    <source>
        <dbReference type="EMBL" id="MDX8337229.1"/>
    </source>
</evidence>
<dbReference type="Pfam" id="PF02661">
    <property type="entry name" value="Fic"/>
    <property type="match status" value="1"/>
</dbReference>
<reference evidence="4" key="1">
    <citation type="submission" date="2023-07" db="EMBL/GenBank/DDBJ databases">
        <authorList>
            <person name="Colorado M.A."/>
            <person name="Villamil L.M."/>
            <person name="Melo J.F."/>
            <person name="Rodriguez J.A."/>
            <person name="Ruiz R.Y."/>
        </authorList>
    </citation>
    <scope>NUCLEOTIDE SEQUENCE [LARGE SCALE GENOMIC DNA]</scope>
    <source>
        <strain evidence="4">C33</strain>
    </source>
</reference>
<proteinExistence type="predicted"/>
<dbReference type="RefSeq" id="WP_320314582.1">
    <property type="nucleotide sequence ID" value="NZ_JAVIKH010000025.1"/>
</dbReference>
<feature type="transmembrane region" description="Helical" evidence="1">
    <location>
        <begin position="244"/>
        <end position="264"/>
    </location>
</feature>